<dbReference type="EMBL" id="FQZP01000019">
    <property type="protein sequence ID" value="SHJ01487.1"/>
    <property type="molecule type" value="Genomic_DNA"/>
</dbReference>
<gene>
    <name evidence="12" type="ORF">SAMN05444373_101939</name>
</gene>
<keyword evidence="6" id="KW-0067">ATP-binding</keyword>
<evidence type="ECO:0000256" key="8">
    <source>
        <dbReference type="ARBA" id="ARBA00033408"/>
    </source>
</evidence>
<dbReference type="Gene3D" id="3.40.50.300">
    <property type="entry name" value="P-loop containing nucleotide triphosphate hydrolases"/>
    <property type="match status" value="2"/>
</dbReference>
<dbReference type="OrthoDB" id="9806954at2"/>
<evidence type="ECO:0000256" key="6">
    <source>
        <dbReference type="ARBA" id="ARBA00022840"/>
    </source>
</evidence>
<evidence type="ECO:0000256" key="7">
    <source>
        <dbReference type="ARBA" id="ARBA00023204"/>
    </source>
</evidence>
<evidence type="ECO:0000256" key="1">
    <source>
        <dbReference type="ARBA" id="ARBA00003618"/>
    </source>
</evidence>
<keyword evidence="4" id="KW-0547">Nucleotide-binding</keyword>
<dbReference type="PANTHER" id="PTHR11059">
    <property type="entry name" value="DNA REPAIR PROTEIN RECN"/>
    <property type="match status" value="1"/>
</dbReference>
<dbReference type="GO" id="GO:0043590">
    <property type="term" value="C:bacterial nucleoid"/>
    <property type="evidence" value="ECO:0007669"/>
    <property type="project" value="TreeGrafter"/>
</dbReference>
<keyword evidence="5 9" id="KW-0227">DNA damage</keyword>
<keyword evidence="10" id="KW-0175">Coiled coil</keyword>
<dbReference type="InterPro" id="IPR003395">
    <property type="entry name" value="RecF/RecN/SMC_N"/>
</dbReference>
<organism evidence="12 13">
    <name type="scientific">Thermoclostridium caenicola</name>
    <dbReference type="NCBI Taxonomy" id="659425"/>
    <lineage>
        <taxon>Bacteria</taxon>
        <taxon>Bacillati</taxon>
        <taxon>Bacillota</taxon>
        <taxon>Clostridia</taxon>
        <taxon>Eubacteriales</taxon>
        <taxon>Oscillospiraceae</taxon>
        <taxon>Thermoclostridium</taxon>
    </lineage>
</organism>
<evidence type="ECO:0000256" key="10">
    <source>
        <dbReference type="SAM" id="Coils"/>
    </source>
</evidence>
<sequence length="564" mass="62195">MLLQLEIENIAIIDRLNIALEPGFNALTGETGAGKSILIDSINALLGSRVSRELIRSGAEKATVQGLFSKPPALDPILEEFGIETGDDDTLLISRTITESGKNICRINGTLVTVAMLREIGQRLIDVHGQHDNQSLLRVETHIQLLDLFAGESLSAVKSAYRKELEDLKACQARLRELAGEGKERERLMDTLRYQIEEIRQAALYAGEDEELEKQSRILAHAEDIVSAFNTAYQAIRGQDDDDAGALDRVQWALDALRRVEEIDASYASVCATLEDISERLSDLSRDIRHTRDSTEYDPNLHRAVEERISLIQGLKRKYGETIPDILAYAENAAKRLDELEHNEELIASIKARIKALEASLTEKCREMNSLRLQAGKRLAEGIMKELADLEMPKTIFQVAVNSVPEMGFTADGTDQVEFLFSPNPGEPPKSLSKIASGGEMSRVMLAVKAMLADLDSIPTLIFDEIDTGVSGKAAASVGEKLRALSGKHQVLCVTHHAQIASLAHHHFLITKSIQGDRTVTMVRRLEGQDREAEITRLLSGEHATEAAKSLARELLGKSKGDKE</sequence>
<evidence type="ECO:0000256" key="9">
    <source>
        <dbReference type="PIRNR" id="PIRNR003128"/>
    </source>
</evidence>
<dbReference type="SUPFAM" id="SSF52540">
    <property type="entry name" value="P-loop containing nucleoside triphosphate hydrolases"/>
    <property type="match status" value="1"/>
</dbReference>
<reference evidence="12 13" key="1">
    <citation type="submission" date="2016-11" db="EMBL/GenBank/DDBJ databases">
        <authorList>
            <person name="Varghese N."/>
            <person name="Submissions S."/>
        </authorList>
    </citation>
    <scope>NUCLEOTIDE SEQUENCE [LARGE SCALE GENOMIC DNA]</scope>
    <source>
        <strain evidence="12 13">DSM 19027</strain>
    </source>
</reference>
<dbReference type="Proteomes" id="UP000324781">
    <property type="component" value="Unassembled WGS sequence"/>
</dbReference>
<dbReference type="RefSeq" id="WP_149678591.1">
    <property type="nucleotide sequence ID" value="NZ_DAONMB010000050.1"/>
</dbReference>
<protein>
    <recommendedName>
        <fullName evidence="3 9">DNA repair protein RecN</fullName>
    </recommendedName>
    <alternativeName>
        <fullName evidence="8 9">Recombination protein N</fullName>
    </alternativeName>
</protein>
<proteinExistence type="inferred from homology"/>
<comment type="similarity">
    <text evidence="2 9">Belongs to the RecN family.</text>
</comment>
<dbReference type="PIRSF" id="PIRSF003128">
    <property type="entry name" value="RecN"/>
    <property type="match status" value="1"/>
</dbReference>
<keyword evidence="7 9" id="KW-0234">DNA repair</keyword>
<evidence type="ECO:0000256" key="2">
    <source>
        <dbReference type="ARBA" id="ARBA00009441"/>
    </source>
</evidence>
<dbReference type="GO" id="GO:0009432">
    <property type="term" value="P:SOS response"/>
    <property type="evidence" value="ECO:0007669"/>
    <property type="project" value="TreeGrafter"/>
</dbReference>
<evidence type="ECO:0000259" key="11">
    <source>
        <dbReference type="Pfam" id="PF02463"/>
    </source>
</evidence>
<dbReference type="InterPro" id="IPR027417">
    <property type="entry name" value="P-loop_NTPase"/>
</dbReference>
<dbReference type="FunFam" id="3.40.50.300:FF:000319">
    <property type="entry name" value="DNA repair protein RecN"/>
    <property type="match status" value="1"/>
</dbReference>
<dbReference type="Pfam" id="PF02463">
    <property type="entry name" value="SMC_N"/>
    <property type="match status" value="1"/>
</dbReference>
<dbReference type="CDD" id="cd03241">
    <property type="entry name" value="ABC_RecN"/>
    <property type="match status" value="2"/>
</dbReference>
<dbReference type="GO" id="GO:0005524">
    <property type="term" value="F:ATP binding"/>
    <property type="evidence" value="ECO:0007669"/>
    <property type="project" value="UniProtKB-KW"/>
</dbReference>
<accession>A0A1M6FUX2</accession>
<keyword evidence="13" id="KW-1185">Reference proteome</keyword>
<dbReference type="NCBIfam" id="TIGR00634">
    <property type="entry name" value="recN"/>
    <property type="match status" value="1"/>
</dbReference>
<evidence type="ECO:0000313" key="12">
    <source>
        <dbReference type="EMBL" id="SHJ01487.1"/>
    </source>
</evidence>
<dbReference type="GO" id="GO:0006281">
    <property type="term" value="P:DNA repair"/>
    <property type="evidence" value="ECO:0007669"/>
    <property type="project" value="UniProtKB-KW"/>
</dbReference>
<feature type="coiled-coil region" evidence="10">
    <location>
        <begin position="340"/>
        <end position="374"/>
    </location>
</feature>
<evidence type="ECO:0000256" key="4">
    <source>
        <dbReference type="ARBA" id="ARBA00022741"/>
    </source>
</evidence>
<name>A0A1M6FUX2_9FIRM</name>
<feature type="domain" description="RecF/RecN/SMC N-terminal" evidence="11">
    <location>
        <begin position="2"/>
        <end position="512"/>
    </location>
</feature>
<dbReference type="InterPro" id="IPR004604">
    <property type="entry name" value="DNA_recomb/repair_RecN"/>
</dbReference>
<dbReference type="FunFam" id="3.40.50.300:FF:000356">
    <property type="entry name" value="DNA repair protein RecN"/>
    <property type="match status" value="1"/>
</dbReference>
<dbReference type="PANTHER" id="PTHR11059:SF0">
    <property type="entry name" value="DNA REPAIR PROTEIN RECN"/>
    <property type="match status" value="1"/>
</dbReference>
<evidence type="ECO:0000256" key="3">
    <source>
        <dbReference type="ARBA" id="ARBA00021315"/>
    </source>
</evidence>
<evidence type="ECO:0000256" key="5">
    <source>
        <dbReference type="ARBA" id="ARBA00022763"/>
    </source>
</evidence>
<comment type="function">
    <text evidence="1 9">May be involved in recombinational repair of damaged DNA.</text>
</comment>
<dbReference type="GO" id="GO:0006310">
    <property type="term" value="P:DNA recombination"/>
    <property type="evidence" value="ECO:0007669"/>
    <property type="project" value="InterPro"/>
</dbReference>
<evidence type="ECO:0000313" key="13">
    <source>
        <dbReference type="Proteomes" id="UP000324781"/>
    </source>
</evidence>
<dbReference type="AlphaFoldDB" id="A0A1M6FUX2"/>